<proteinExistence type="predicted"/>
<evidence type="ECO:0000313" key="4">
    <source>
        <dbReference type="Proteomes" id="UP000260644"/>
    </source>
</evidence>
<dbReference type="SUPFAM" id="SSF53187">
    <property type="entry name" value="Zn-dependent exopeptidases"/>
    <property type="match status" value="1"/>
</dbReference>
<feature type="chain" id="PRO_5017605064" evidence="1">
    <location>
        <begin position="21"/>
        <end position="439"/>
    </location>
</feature>
<dbReference type="Pfam" id="PF04389">
    <property type="entry name" value="Peptidase_M28"/>
    <property type="match status" value="1"/>
</dbReference>
<dbReference type="AlphaFoldDB" id="A0A3E1Y2Z5"/>
<dbReference type="GO" id="GO:0008235">
    <property type="term" value="F:metalloexopeptidase activity"/>
    <property type="evidence" value="ECO:0007669"/>
    <property type="project" value="InterPro"/>
</dbReference>
<dbReference type="EMBL" id="QPMM01000017">
    <property type="protein sequence ID" value="RFS19033.1"/>
    <property type="molecule type" value="Genomic_DNA"/>
</dbReference>
<dbReference type="PANTHER" id="PTHR12147">
    <property type="entry name" value="METALLOPEPTIDASE M28 FAMILY MEMBER"/>
    <property type="match status" value="1"/>
</dbReference>
<dbReference type="PANTHER" id="PTHR12147:SF26">
    <property type="entry name" value="PEPTIDASE M28 DOMAIN-CONTAINING PROTEIN"/>
    <property type="match status" value="1"/>
</dbReference>
<reference evidence="3 4" key="1">
    <citation type="submission" date="2018-07" db="EMBL/GenBank/DDBJ databases">
        <title>Chitinophaga K2CV101002-2 sp. nov., isolated from a monsoon evergreen broad-leaved forest soil.</title>
        <authorList>
            <person name="Lv Y."/>
        </authorList>
    </citation>
    <scope>NUCLEOTIDE SEQUENCE [LARGE SCALE GENOMIC DNA]</scope>
    <source>
        <strain evidence="3 4">GDMCC 1.1288</strain>
    </source>
</reference>
<feature type="signal peptide" evidence="1">
    <location>
        <begin position="1"/>
        <end position="20"/>
    </location>
</feature>
<evidence type="ECO:0000259" key="2">
    <source>
        <dbReference type="Pfam" id="PF04389"/>
    </source>
</evidence>
<keyword evidence="3" id="KW-0378">Hydrolase</keyword>
<dbReference type="Gene3D" id="3.40.630.10">
    <property type="entry name" value="Zn peptidases"/>
    <property type="match status" value="1"/>
</dbReference>
<evidence type="ECO:0000313" key="3">
    <source>
        <dbReference type="EMBL" id="RFS19033.1"/>
    </source>
</evidence>
<evidence type="ECO:0000256" key="1">
    <source>
        <dbReference type="SAM" id="SignalP"/>
    </source>
</evidence>
<dbReference type="OrthoDB" id="9764939at2"/>
<accession>A0A3E1Y2Z5</accession>
<dbReference type="InterPro" id="IPR045175">
    <property type="entry name" value="M28_fam"/>
</dbReference>
<dbReference type="GO" id="GO:0006508">
    <property type="term" value="P:proteolysis"/>
    <property type="evidence" value="ECO:0007669"/>
    <property type="project" value="InterPro"/>
</dbReference>
<feature type="domain" description="Peptidase M28" evidence="2">
    <location>
        <begin position="216"/>
        <end position="417"/>
    </location>
</feature>
<organism evidence="3 4">
    <name type="scientific">Chitinophaga silvatica</name>
    <dbReference type="NCBI Taxonomy" id="2282649"/>
    <lineage>
        <taxon>Bacteria</taxon>
        <taxon>Pseudomonadati</taxon>
        <taxon>Bacteroidota</taxon>
        <taxon>Chitinophagia</taxon>
        <taxon>Chitinophagales</taxon>
        <taxon>Chitinophagaceae</taxon>
        <taxon>Chitinophaga</taxon>
    </lineage>
</organism>
<dbReference type="Proteomes" id="UP000260644">
    <property type="component" value="Unassembled WGS sequence"/>
</dbReference>
<protein>
    <submittedName>
        <fullName evidence="3">M20/M25/M40 family metallo-hydrolase</fullName>
    </submittedName>
</protein>
<sequence>MRRISLLLGATLCFMSYTNAQEVKEKEVKRIVSTLAADDMEGRAPGTPGIEKAAAFISKEFASANLLPLPGESSYLQKFNKYFLSTTSHLLKINGESKDWIVMPIGNNPDINWTIDGSYTIVHVKDRRDLIKALRSGTPEKNTLVLIDSSLTEFVSAIHGHFSEKVFDTKEALESAVEKAKSGSQIVAVLEQSPIADDAKIEINIKRTISVKPYENVGGMIKGRSKPNEYVVFSGHYDHLGILPPVNGDAIANGADDDASGTTAVIMLAKYFSKLKPERSVIFVAFTAEESGGYGSTYFSENLDPDKVIAMFNIEMIGKESKFGKNSAFITGFDRSDFGPILQRNLKGSVFNFYPDPYPEQDLFYRSDNATLARKGVPAHTISTTQIDKDQYYHTVDDEVETLDIKNITSIIKAIAASSTSIVNGTETPTRIEKESLKK</sequence>
<dbReference type="InterPro" id="IPR007484">
    <property type="entry name" value="Peptidase_M28"/>
</dbReference>
<gene>
    <name evidence="3" type="ORF">DVR12_25880</name>
</gene>
<name>A0A3E1Y2Z5_9BACT</name>
<keyword evidence="4" id="KW-1185">Reference proteome</keyword>
<dbReference type="RefSeq" id="WP_116978711.1">
    <property type="nucleotide sequence ID" value="NZ_QPMM01000017.1"/>
</dbReference>
<keyword evidence="1" id="KW-0732">Signal</keyword>
<comment type="caution">
    <text evidence="3">The sequence shown here is derived from an EMBL/GenBank/DDBJ whole genome shotgun (WGS) entry which is preliminary data.</text>
</comment>